<feature type="domain" description="Flagellar basal-body/hook protein C-terminal" evidence="3">
    <location>
        <begin position="213"/>
        <end position="256"/>
    </location>
</feature>
<evidence type="ECO:0000259" key="3">
    <source>
        <dbReference type="Pfam" id="PF06429"/>
    </source>
</evidence>
<comment type="similarity">
    <text evidence="1 2">Belongs to the flagella basal body rod proteins family.</text>
</comment>
<dbReference type="GO" id="GO:0009425">
    <property type="term" value="C:bacterial-type flagellum basal body"/>
    <property type="evidence" value="ECO:0007669"/>
    <property type="project" value="UniProtKB-SubCell"/>
</dbReference>
<dbReference type="InterPro" id="IPR037925">
    <property type="entry name" value="FlgE/F/G-like"/>
</dbReference>
<evidence type="ECO:0000256" key="1">
    <source>
        <dbReference type="ARBA" id="ARBA00009677"/>
    </source>
</evidence>
<evidence type="ECO:0000256" key="2">
    <source>
        <dbReference type="RuleBase" id="RU362116"/>
    </source>
</evidence>
<dbReference type="RefSeq" id="WP_054874846.1">
    <property type="nucleotide sequence ID" value="NZ_LKET01000029.1"/>
</dbReference>
<protein>
    <submittedName>
        <fullName evidence="5">Flagellar basal-body rod protein FlgG</fullName>
    </submittedName>
</protein>
<dbReference type="PANTHER" id="PTHR30435:SF19">
    <property type="entry name" value="FLAGELLAR BASAL-BODY ROD PROTEIN FLGG"/>
    <property type="match status" value="1"/>
</dbReference>
<dbReference type="InterPro" id="IPR053967">
    <property type="entry name" value="LlgE_F_G-like_D1"/>
</dbReference>
<evidence type="ECO:0000259" key="4">
    <source>
        <dbReference type="Pfam" id="PF22692"/>
    </source>
</evidence>
<name>A0A0P8W7S0_9CLOT</name>
<feature type="domain" description="Flagellar hook protein FlgE/F/G-like D1" evidence="4">
    <location>
        <begin position="96"/>
        <end position="169"/>
    </location>
</feature>
<dbReference type="Pfam" id="PF22692">
    <property type="entry name" value="LlgE_F_G_D1"/>
    <property type="match status" value="1"/>
</dbReference>
<gene>
    <name evidence="5" type="primary">flgG_2</name>
    <name evidence="5" type="ORF">OXPF_17960</name>
</gene>
<dbReference type="SUPFAM" id="SSF117143">
    <property type="entry name" value="Flagellar hook protein flgE"/>
    <property type="match status" value="1"/>
</dbReference>
<dbReference type="GO" id="GO:0071978">
    <property type="term" value="P:bacterial-type flagellum-dependent swarming motility"/>
    <property type="evidence" value="ECO:0007669"/>
    <property type="project" value="TreeGrafter"/>
</dbReference>
<evidence type="ECO:0000313" key="5">
    <source>
        <dbReference type="EMBL" id="KPU44710.1"/>
    </source>
</evidence>
<dbReference type="NCBIfam" id="TIGR03506">
    <property type="entry name" value="FlgEFG_subfam"/>
    <property type="match status" value="1"/>
</dbReference>
<dbReference type="Pfam" id="PF06429">
    <property type="entry name" value="Flg_bbr_C"/>
    <property type="match status" value="1"/>
</dbReference>
<dbReference type="InterPro" id="IPR010930">
    <property type="entry name" value="Flg_bb/hook_C_dom"/>
</dbReference>
<proteinExistence type="inferred from homology"/>
<reference evidence="5 6" key="1">
    <citation type="submission" date="2015-09" db="EMBL/GenBank/DDBJ databases">
        <title>Genome sequence of Oxobacter pfennigii DSM 3222.</title>
        <authorList>
            <person name="Poehlein A."/>
            <person name="Bengelsdorf F.R."/>
            <person name="Schiel-Bengelsdorf B."/>
            <person name="Duerre P."/>
            <person name="Daniel R."/>
        </authorList>
    </citation>
    <scope>NUCLEOTIDE SEQUENCE [LARGE SCALE GENOMIC DNA]</scope>
    <source>
        <strain evidence="5 6">DSM 3222</strain>
    </source>
</reference>
<accession>A0A0P8W7S0</accession>
<dbReference type="PATRIC" id="fig|36849.3.peg.1890"/>
<keyword evidence="6" id="KW-1185">Reference proteome</keyword>
<keyword evidence="2" id="KW-0975">Bacterial flagellum</keyword>
<dbReference type="OrthoDB" id="9800375at2"/>
<comment type="caution">
    <text evidence="5">The sequence shown here is derived from an EMBL/GenBank/DDBJ whole genome shotgun (WGS) entry which is preliminary data.</text>
</comment>
<keyword evidence="5" id="KW-0966">Cell projection</keyword>
<dbReference type="STRING" id="36849.OXPF_17960"/>
<evidence type="ECO:0000313" key="6">
    <source>
        <dbReference type="Proteomes" id="UP000050326"/>
    </source>
</evidence>
<dbReference type="Proteomes" id="UP000050326">
    <property type="component" value="Unassembled WGS sequence"/>
</dbReference>
<dbReference type="EMBL" id="LKET01000029">
    <property type="protein sequence ID" value="KPU44710.1"/>
    <property type="molecule type" value="Genomic_DNA"/>
</dbReference>
<sequence>MLRGIYTAAAGMKNIQAKQDASANNMANSTTIGYKQDKVVSESFSQVMLQTVQDTGNGILERKDIGPLSLGVHKGEVYTDFSQGNFMETGNPLDLAIVGQGFFEVRSYDDINETARYTRDGSFILDAEGRIVNLDGEFLMAEDLETGETGPAVVGSGQVTVNDSGIITVDNVDRYRIITVDFVDYNNIAKAGNNLIITGDEPVIAEAQNIDIRQGILEQSNVDLTSEMTNMIVNIRSFQANQRVIASIDETLNKSVNEVGALK</sequence>
<dbReference type="InterPro" id="IPR020013">
    <property type="entry name" value="Flagellar_FlgE/F/G"/>
</dbReference>
<organism evidence="5 6">
    <name type="scientific">Oxobacter pfennigii</name>
    <dbReference type="NCBI Taxonomy" id="36849"/>
    <lineage>
        <taxon>Bacteria</taxon>
        <taxon>Bacillati</taxon>
        <taxon>Bacillota</taxon>
        <taxon>Clostridia</taxon>
        <taxon>Eubacteriales</taxon>
        <taxon>Clostridiaceae</taxon>
        <taxon>Oxobacter</taxon>
    </lineage>
</organism>
<dbReference type="PANTHER" id="PTHR30435">
    <property type="entry name" value="FLAGELLAR PROTEIN"/>
    <property type="match status" value="1"/>
</dbReference>
<keyword evidence="5" id="KW-0282">Flagellum</keyword>
<keyword evidence="5" id="KW-0969">Cilium</keyword>
<comment type="subcellular location">
    <subcellularLocation>
        <location evidence="2">Bacterial flagellum basal body</location>
    </subcellularLocation>
</comment>
<dbReference type="AlphaFoldDB" id="A0A0P8W7S0"/>